<name>A0A401FR41_9BACT</name>
<dbReference type="Proteomes" id="UP000288096">
    <property type="component" value="Unassembled WGS sequence"/>
</dbReference>
<comment type="caution">
    <text evidence="1">The sequence shown here is derived from an EMBL/GenBank/DDBJ whole genome shotgun (WGS) entry which is preliminary data.</text>
</comment>
<organism evidence="1 2">
    <name type="scientific">Desulfonema ishimotonii</name>
    <dbReference type="NCBI Taxonomy" id="45657"/>
    <lineage>
        <taxon>Bacteria</taxon>
        <taxon>Pseudomonadati</taxon>
        <taxon>Thermodesulfobacteriota</taxon>
        <taxon>Desulfobacteria</taxon>
        <taxon>Desulfobacterales</taxon>
        <taxon>Desulfococcaceae</taxon>
        <taxon>Desulfonema</taxon>
    </lineage>
</organism>
<sequence length="84" mass="9874">MTTITVPPSTDRIWYDIVTGKVTYQFDFIAAKILMGRLRVKVRHNPGPGVIRSGARELWEVFDKNVRMPSVQKDMKKIWDRRVR</sequence>
<dbReference type="OrthoDB" id="5458712at2"/>
<evidence type="ECO:0000313" key="2">
    <source>
        <dbReference type="Proteomes" id="UP000288096"/>
    </source>
</evidence>
<proteinExistence type="predicted"/>
<reference evidence="2" key="2">
    <citation type="submission" date="2019-01" db="EMBL/GenBank/DDBJ databases">
        <title>Genome sequence of Desulfonema ishimotonii strain Tokyo 01.</title>
        <authorList>
            <person name="Fukui M."/>
        </authorList>
    </citation>
    <scope>NUCLEOTIDE SEQUENCE [LARGE SCALE GENOMIC DNA]</scope>
    <source>
        <strain evidence="2">Tokyo 01</strain>
    </source>
</reference>
<dbReference type="AlphaFoldDB" id="A0A401FR41"/>
<evidence type="ECO:0000313" key="1">
    <source>
        <dbReference type="EMBL" id="GBC59438.1"/>
    </source>
</evidence>
<dbReference type="RefSeq" id="WP_124326953.1">
    <property type="nucleotide sequence ID" value="NZ_BEXT01000001.1"/>
</dbReference>
<dbReference type="EMBL" id="BEXT01000001">
    <property type="protein sequence ID" value="GBC59438.1"/>
    <property type="molecule type" value="Genomic_DNA"/>
</dbReference>
<reference evidence="2" key="1">
    <citation type="submission" date="2017-11" db="EMBL/GenBank/DDBJ databases">
        <authorList>
            <person name="Watanabe M."/>
            <person name="Kojima H."/>
        </authorList>
    </citation>
    <scope>NUCLEOTIDE SEQUENCE [LARGE SCALE GENOMIC DNA]</scope>
    <source>
        <strain evidence="2">Tokyo 01</strain>
    </source>
</reference>
<keyword evidence="2" id="KW-1185">Reference proteome</keyword>
<protein>
    <submittedName>
        <fullName evidence="1">Uncharacterized protein</fullName>
    </submittedName>
</protein>
<gene>
    <name evidence="1" type="ORF">DENIS_0377</name>
</gene>
<accession>A0A401FR41</accession>